<dbReference type="Gene3D" id="3.40.50.2000">
    <property type="entry name" value="Glycogen Phosphorylase B"/>
    <property type="match status" value="3"/>
</dbReference>
<evidence type="ECO:0000256" key="4">
    <source>
        <dbReference type="RuleBase" id="RU362057"/>
    </source>
</evidence>
<dbReference type="GO" id="GO:1901137">
    <property type="term" value="P:carbohydrate derivative biosynthetic process"/>
    <property type="evidence" value="ECO:0007669"/>
    <property type="project" value="UniProtKB-ARBA"/>
</dbReference>
<dbReference type="PANTHER" id="PTHR48044:SF23">
    <property type="entry name" value="ANTHOCYANIDIN 3-O-GLUCOSYLTRANSFERASE-LIKE"/>
    <property type="match status" value="1"/>
</dbReference>
<proteinExistence type="inferred from homology"/>
<dbReference type="FunFam" id="3.40.50.2000:FF:000060">
    <property type="entry name" value="Glycosyltransferase"/>
    <property type="match status" value="1"/>
</dbReference>
<protein>
    <recommendedName>
        <fullName evidence="4">Glycosyltransferase</fullName>
        <ecNumber evidence="4">2.4.1.-</ecNumber>
    </recommendedName>
</protein>
<keyword evidence="2 3" id="KW-0808">Transferase</keyword>
<dbReference type="CDD" id="cd03784">
    <property type="entry name" value="GT1_Gtf-like"/>
    <property type="match status" value="1"/>
</dbReference>
<dbReference type="InterPro" id="IPR058980">
    <property type="entry name" value="Glyco_transf_N"/>
</dbReference>
<evidence type="ECO:0000313" key="6">
    <source>
        <dbReference type="EMBL" id="KAF4355596.1"/>
    </source>
</evidence>
<feature type="domain" description="Glycosyltransferase N-terminal" evidence="5">
    <location>
        <begin position="9"/>
        <end position="53"/>
    </location>
</feature>
<dbReference type="SUPFAM" id="SSF53756">
    <property type="entry name" value="UDP-Glycosyltransferase/glycogen phosphorylase"/>
    <property type="match status" value="1"/>
</dbReference>
<dbReference type="PROSITE" id="PS00375">
    <property type="entry name" value="UDPGT"/>
    <property type="match status" value="1"/>
</dbReference>
<evidence type="ECO:0000256" key="2">
    <source>
        <dbReference type="ARBA" id="ARBA00022679"/>
    </source>
</evidence>
<organism evidence="6 7">
    <name type="scientific">Cannabis sativa</name>
    <name type="common">Hemp</name>
    <name type="synonym">Marijuana</name>
    <dbReference type="NCBI Taxonomy" id="3483"/>
    <lineage>
        <taxon>Eukaryota</taxon>
        <taxon>Viridiplantae</taxon>
        <taxon>Streptophyta</taxon>
        <taxon>Embryophyta</taxon>
        <taxon>Tracheophyta</taxon>
        <taxon>Spermatophyta</taxon>
        <taxon>Magnoliopsida</taxon>
        <taxon>eudicotyledons</taxon>
        <taxon>Gunneridae</taxon>
        <taxon>Pentapetalae</taxon>
        <taxon>rosids</taxon>
        <taxon>fabids</taxon>
        <taxon>Rosales</taxon>
        <taxon>Cannabaceae</taxon>
        <taxon>Cannabis</taxon>
    </lineage>
</organism>
<dbReference type="AlphaFoldDB" id="A0A7J6EB70"/>
<name>A0A7J6EB70_CANSA</name>
<keyword evidence="7" id="KW-1185">Reference proteome</keyword>
<dbReference type="InterPro" id="IPR035595">
    <property type="entry name" value="UDP_glycos_trans_CS"/>
</dbReference>
<evidence type="ECO:0000256" key="1">
    <source>
        <dbReference type="ARBA" id="ARBA00009995"/>
    </source>
</evidence>
<dbReference type="Pfam" id="PF00201">
    <property type="entry name" value="UDPGT"/>
    <property type="match status" value="1"/>
</dbReference>
<comment type="similarity">
    <text evidence="1 3">Belongs to the UDP-glycosyltransferase family.</text>
</comment>
<evidence type="ECO:0000313" key="7">
    <source>
        <dbReference type="Proteomes" id="UP000583929"/>
    </source>
</evidence>
<accession>A0A7J6EB70</accession>
<evidence type="ECO:0000259" key="5">
    <source>
        <dbReference type="Pfam" id="PF26168"/>
    </source>
</evidence>
<feature type="domain" description="Glycosyltransferase N-terminal" evidence="5">
    <location>
        <begin position="107"/>
        <end position="339"/>
    </location>
</feature>
<evidence type="ECO:0000256" key="3">
    <source>
        <dbReference type="RuleBase" id="RU003718"/>
    </source>
</evidence>
<dbReference type="GO" id="GO:0008194">
    <property type="term" value="F:UDP-glycosyltransferase activity"/>
    <property type="evidence" value="ECO:0007669"/>
    <property type="project" value="InterPro"/>
</dbReference>
<dbReference type="EMBL" id="JAATIQ010000447">
    <property type="protein sequence ID" value="KAF4355596.1"/>
    <property type="molecule type" value="Genomic_DNA"/>
</dbReference>
<sequence length="565" mass="63162">MATTSSPSSVVVVMVPYLSQSHLNQLLQLAHHISSYHIPVDYVSSTLHTSQVNKAKWEMLTFSINVNEALRSNPTVTYLTLGSKLFWFAYYSAMAATSYLKDSSPSSVVVVMVPYLSQSHLNQLLQLAHLISSYHIPVHYVSSTLHTSQVKSRSLNPLQQLTKIHFHDFPLIPTLPSSRPNPGAGSGGTLLPCEATKFIREPVAALLRSLSSNIKRLVVVHDVLMTSIVNCVVSLPNVEAYSISCASVFSFFTNTFAAMGRNDIIPIKNYPPLGSCYSSVFLEFIKTEMQEMKSQAGHLYNTCRAIEGTFLDHLVNGLINVNQGDKKKNKKTWAVGPLHQMTISKKFRDEDKWLLEWLDRQEQNSVLYISFGTTTSFSEEQIEEITVGLEQSGVKFIWVLKDGDKIHSFDNEKQVKRTELPNGFEERMREKGIGMVVREWVSQVEILGHKATGGFMSHCGWNSCMESISMEVPVVAWPMNYDQPLNALLLTEVLKVGLAVLEWKQSGELVTSSMISTSVKTLMFSEEGGDIRKRIGELGAEVRNSVAEGGVTRMEWDSFIAHITR</sequence>
<gene>
    <name evidence="6" type="ORF">G4B88_025619</name>
</gene>
<dbReference type="PANTHER" id="PTHR48044">
    <property type="entry name" value="GLYCOSYLTRANSFERASE"/>
    <property type="match status" value="1"/>
</dbReference>
<dbReference type="Proteomes" id="UP000583929">
    <property type="component" value="Unassembled WGS sequence"/>
</dbReference>
<comment type="caution">
    <text evidence="6">The sequence shown here is derived from an EMBL/GenBank/DDBJ whole genome shotgun (WGS) entry which is preliminary data.</text>
</comment>
<reference evidence="6 7" key="1">
    <citation type="journal article" date="2020" name="bioRxiv">
        <title>Sequence and annotation of 42 cannabis genomes reveals extensive copy number variation in cannabinoid synthesis and pathogen resistance genes.</title>
        <authorList>
            <person name="Mckernan K.J."/>
            <person name="Helbert Y."/>
            <person name="Kane L.T."/>
            <person name="Ebling H."/>
            <person name="Zhang L."/>
            <person name="Liu B."/>
            <person name="Eaton Z."/>
            <person name="Mclaughlin S."/>
            <person name="Kingan S."/>
            <person name="Baybayan P."/>
            <person name="Concepcion G."/>
            <person name="Jordan M."/>
            <person name="Riva A."/>
            <person name="Barbazuk W."/>
            <person name="Harkins T."/>
        </authorList>
    </citation>
    <scope>NUCLEOTIDE SEQUENCE [LARGE SCALE GENOMIC DNA]</scope>
    <source>
        <strain evidence="7">cv. Jamaican Lion 4</strain>
        <tissue evidence="6">Leaf</tissue>
    </source>
</reference>
<dbReference type="EC" id="2.4.1.-" evidence="4"/>
<dbReference type="Pfam" id="PF26168">
    <property type="entry name" value="Glyco_transf_N"/>
    <property type="match status" value="2"/>
</dbReference>
<dbReference type="InterPro" id="IPR002213">
    <property type="entry name" value="UDP_glucos_trans"/>
</dbReference>
<keyword evidence="3" id="KW-0328">Glycosyltransferase</keyword>